<keyword evidence="5 7" id="KW-0472">Membrane</keyword>
<dbReference type="GO" id="GO:0030003">
    <property type="term" value="P:intracellular monoatomic cation homeostasis"/>
    <property type="evidence" value="ECO:0007669"/>
    <property type="project" value="UniProtKB-ARBA"/>
</dbReference>
<evidence type="ECO:0000313" key="10">
    <source>
        <dbReference type="Proteomes" id="UP001056384"/>
    </source>
</evidence>
<dbReference type="Gene3D" id="3.30.70.1350">
    <property type="entry name" value="Cation efflux protein, cytoplasmic domain"/>
    <property type="match status" value="1"/>
</dbReference>
<evidence type="ECO:0000256" key="3">
    <source>
        <dbReference type="ARBA" id="ARBA00022692"/>
    </source>
</evidence>
<dbReference type="AlphaFoldDB" id="A0A9Q9ANZ4"/>
<proteinExistence type="predicted"/>
<dbReference type="GO" id="GO:0098771">
    <property type="term" value="P:inorganic ion homeostasis"/>
    <property type="evidence" value="ECO:0007669"/>
    <property type="project" value="UniProtKB-ARBA"/>
</dbReference>
<dbReference type="Proteomes" id="UP001056384">
    <property type="component" value="Chromosome 2"/>
</dbReference>
<feature type="compositionally biased region" description="Polar residues" evidence="6">
    <location>
        <begin position="9"/>
        <end position="19"/>
    </location>
</feature>
<feature type="region of interest" description="Disordered" evidence="6">
    <location>
        <begin position="1"/>
        <end position="75"/>
    </location>
</feature>
<dbReference type="InterPro" id="IPR050291">
    <property type="entry name" value="CDF_Transporter"/>
</dbReference>
<evidence type="ECO:0000256" key="1">
    <source>
        <dbReference type="ARBA" id="ARBA00004141"/>
    </source>
</evidence>
<feature type="compositionally biased region" description="Low complexity" evidence="6">
    <location>
        <begin position="48"/>
        <end position="58"/>
    </location>
</feature>
<dbReference type="GO" id="GO:0016020">
    <property type="term" value="C:membrane"/>
    <property type="evidence" value="ECO:0007669"/>
    <property type="project" value="UniProtKB-SubCell"/>
</dbReference>
<evidence type="ECO:0000256" key="7">
    <source>
        <dbReference type="SAM" id="Phobius"/>
    </source>
</evidence>
<feature type="transmembrane region" description="Helical" evidence="7">
    <location>
        <begin position="311"/>
        <end position="330"/>
    </location>
</feature>
<evidence type="ECO:0000256" key="2">
    <source>
        <dbReference type="ARBA" id="ARBA00022448"/>
    </source>
</evidence>
<feature type="region of interest" description="Disordered" evidence="6">
    <location>
        <begin position="155"/>
        <end position="177"/>
    </location>
</feature>
<dbReference type="Gene3D" id="1.20.1510.10">
    <property type="entry name" value="Cation efflux protein transmembrane domain"/>
    <property type="match status" value="1"/>
</dbReference>
<keyword evidence="3 7" id="KW-0812">Transmembrane</keyword>
<dbReference type="InterPro" id="IPR058533">
    <property type="entry name" value="Cation_efflux_TM"/>
</dbReference>
<evidence type="ECO:0000256" key="4">
    <source>
        <dbReference type="ARBA" id="ARBA00022989"/>
    </source>
</evidence>
<feature type="transmembrane region" description="Helical" evidence="7">
    <location>
        <begin position="351"/>
        <end position="370"/>
    </location>
</feature>
<dbReference type="PANTHER" id="PTHR43840">
    <property type="entry name" value="MITOCHONDRIAL METAL TRANSPORTER 1-RELATED"/>
    <property type="match status" value="1"/>
</dbReference>
<evidence type="ECO:0000313" key="9">
    <source>
        <dbReference type="EMBL" id="USW49467.1"/>
    </source>
</evidence>
<protein>
    <submittedName>
        <fullName evidence="9">Cation efflux protein</fullName>
    </submittedName>
</protein>
<dbReference type="Pfam" id="PF01545">
    <property type="entry name" value="Cation_efflux"/>
    <property type="match status" value="1"/>
</dbReference>
<evidence type="ECO:0000256" key="5">
    <source>
        <dbReference type="ARBA" id="ARBA00023136"/>
    </source>
</evidence>
<keyword evidence="4 7" id="KW-1133">Transmembrane helix</keyword>
<feature type="transmembrane region" description="Helical" evidence="7">
    <location>
        <begin position="227"/>
        <end position="250"/>
    </location>
</feature>
<feature type="transmembrane region" description="Helical" evidence="7">
    <location>
        <begin position="271"/>
        <end position="291"/>
    </location>
</feature>
<name>A0A9Q9ANZ4_9PEZI</name>
<comment type="subcellular location">
    <subcellularLocation>
        <location evidence="1">Membrane</location>
        <topology evidence="1">Multi-pass membrane protein</topology>
    </subcellularLocation>
</comment>
<dbReference type="GO" id="GO:0008324">
    <property type="term" value="F:monoatomic cation transmembrane transporter activity"/>
    <property type="evidence" value="ECO:0007669"/>
    <property type="project" value="InterPro"/>
</dbReference>
<evidence type="ECO:0000256" key="6">
    <source>
        <dbReference type="SAM" id="MobiDB-lite"/>
    </source>
</evidence>
<feature type="transmembrane region" description="Helical" evidence="7">
    <location>
        <begin position="201"/>
        <end position="221"/>
    </location>
</feature>
<dbReference type="PANTHER" id="PTHR43840:SF11">
    <property type="entry name" value="CATION DIFFUSION FACILITATOR 10"/>
    <property type="match status" value="1"/>
</dbReference>
<sequence length="494" mass="54674">MVGKRSLPQPANASTQSSGKVRPRSRGTPSAYGNGDLESGTGYDTYEGNGDANGNGNARSRPDLSNGVRGPKPGIWRFKDAARTALEDKRREDLKNKLLTQINHDELEQFRKSDEELKAIKNKKVRRFYSEQNDRLNDWLEVDAIVMAVADDVLESMDPDPDNDGTRERGGGIQDGAGNIYELLPEEEKKKRSKAEKRAKWAINVNVIANVILLAGKVYAASTTGSLSLIASLVDSALDLLCTLIVWTTNKLVAWRLDMLQKRFPVGRKRLEPLGILVFSIIMVISFLQILQESVEKLMPLEGEAESLGNYAIAALVSTVVVKGIIWFGCMPIKTTQVQALAKDCKTDVNFNTLSLLFPLIGYYADVWWLDPAGAAILSIFIIIDWASTCFENITRLSGQAAEQDFFKKLMYVAYRFSPVVTGFKSVTAYHAGDGVWVEFDVLMDPHTKLYHAHDVAETLQYCTEGLGEVDRCFVSIDYSSSGPTGHASDAERV</sequence>
<reference evidence="9" key="1">
    <citation type="submission" date="2022-06" db="EMBL/GenBank/DDBJ databases">
        <title>Complete genome sequences of two strains of the flax pathogen Septoria linicola.</title>
        <authorList>
            <person name="Lapalu N."/>
            <person name="Simon A."/>
            <person name="Demenou B."/>
            <person name="Paumier D."/>
            <person name="Guillot M.-P."/>
            <person name="Gout L."/>
            <person name="Valade R."/>
        </authorList>
    </citation>
    <scope>NUCLEOTIDE SEQUENCE</scope>
    <source>
        <strain evidence="9">SE15195</strain>
    </source>
</reference>
<organism evidence="9 10">
    <name type="scientific">Septoria linicola</name>
    <dbReference type="NCBI Taxonomy" id="215465"/>
    <lineage>
        <taxon>Eukaryota</taxon>
        <taxon>Fungi</taxon>
        <taxon>Dikarya</taxon>
        <taxon>Ascomycota</taxon>
        <taxon>Pezizomycotina</taxon>
        <taxon>Dothideomycetes</taxon>
        <taxon>Dothideomycetidae</taxon>
        <taxon>Mycosphaerellales</taxon>
        <taxon>Mycosphaerellaceae</taxon>
        <taxon>Septoria</taxon>
    </lineage>
</organism>
<feature type="domain" description="Cation efflux protein transmembrane" evidence="8">
    <location>
        <begin position="205"/>
        <end position="397"/>
    </location>
</feature>
<gene>
    <name evidence="9" type="ORF">Slin15195_G027860</name>
</gene>
<keyword evidence="2" id="KW-0813">Transport</keyword>
<keyword evidence="10" id="KW-1185">Reference proteome</keyword>
<dbReference type="InterPro" id="IPR027469">
    <property type="entry name" value="Cation_efflux_TMD_sf"/>
</dbReference>
<dbReference type="InterPro" id="IPR036837">
    <property type="entry name" value="Cation_efflux_CTD_sf"/>
</dbReference>
<dbReference type="FunFam" id="1.20.1510.10:FF:000005">
    <property type="entry name" value="Putative Cation diffusion facilitator 1"/>
    <property type="match status" value="1"/>
</dbReference>
<evidence type="ECO:0000259" key="8">
    <source>
        <dbReference type="Pfam" id="PF01545"/>
    </source>
</evidence>
<accession>A0A9Q9ANZ4</accession>
<dbReference type="EMBL" id="CP099419">
    <property type="protein sequence ID" value="USW49467.1"/>
    <property type="molecule type" value="Genomic_DNA"/>
</dbReference>
<dbReference type="SUPFAM" id="SSF160240">
    <property type="entry name" value="Cation efflux protein cytoplasmic domain-like"/>
    <property type="match status" value="1"/>
</dbReference>
<dbReference type="SUPFAM" id="SSF161111">
    <property type="entry name" value="Cation efflux protein transmembrane domain-like"/>
    <property type="match status" value="1"/>
</dbReference>